<comment type="subcellular location">
    <subcellularLocation>
        <location evidence="1">Membrane</location>
        <topology evidence="1">Multi-pass membrane protein</topology>
    </subcellularLocation>
</comment>
<feature type="transmembrane region" description="Helical" evidence="7">
    <location>
        <begin position="284"/>
        <end position="303"/>
    </location>
</feature>
<proteinExistence type="inferred from homology"/>
<dbReference type="Pfam" id="PF01490">
    <property type="entry name" value="Aa_trans"/>
    <property type="match status" value="1"/>
</dbReference>
<feature type="transmembrane region" description="Helical" evidence="7">
    <location>
        <begin position="584"/>
        <end position="609"/>
    </location>
</feature>
<feature type="transmembrane region" description="Helical" evidence="7">
    <location>
        <begin position="495"/>
        <end position="516"/>
    </location>
</feature>
<dbReference type="OrthoDB" id="40134at2759"/>
<dbReference type="EMBL" id="KN848082">
    <property type="protein sequence ID" value="KIX95431.1"/>
    <property type="molecule type" value="Genomic_DNA"/>
</dbReference>
<evidence type="ECO:0000256" key="5">
    <source>
        <dbReference type="ARBA" id="ARBA00023136"/>
    </source>
</evidence>
<dbReference type="STRING" id="1442371.A0A0D2IEC1"/>
<evidence type="ECO:0000256" key="7">
    <source>
        <dbReference type="SAM" id="Phobius"/>
    </source>
</evidence>
<dbReference type="GeneID" id="27714694"/>
<dbReference type="InterPro" id="IPR013057">
    <property type="entry name" value="AA_transpt_TM"/>
</dbReference>
<evidence type="ECO:0000256" key="4">
    <source>
        <dbReference type="ARBA" id="ARBA00022989"/>
    </source>
</evidence>
<feature type="transmembrane region" description="Helical" evidence="7">
    <location>
        <begin position="409"/>
        <end position="431"/>
    </location>
</feature>
<organism evidence="9 10">
    <name type="scientific">Fonsecaea multimorphosa CBS 102226</name>
    <dbReference type="NCBI Taxonomy" id="1442371"/>
    <lineage>
        <taxon>Eukaryota</taxon>
        <taxon>Fungi</taxon>
        <taxon>Dikarya</taxon>
        <taxon>Ascomycota</taxon>
        <taxon>Pezizomycotina</taxon>
        <taxon>Eurotiomycetes</taxon>
        <taxon>Chaetothyriomycetidae</taxon>
        <taxon>Chaetothyriales</taxon>
        <taxon>Herpotrichiellaceae</taxon>
        <taxon>Fonsecaea</taxon>
    </lineage>
</organism>
<evidence type="ECO:0000256" key="2">
    <source>
        <dbReference type="ARBA" id="ARBA00008066"/>
    </source>
</evidence>
<keyword evidence="10" id="KW-1185">Reference proteome</keyword>
<comment type="similarity">
    <text evidence="2">Belongs to the amino acid/polyamine transporter 2 family.</text>
</comment>
<keyword evidence="5 7" id="KW-0472">Membrane</keyword>
<feature type="transmembrane region" description="Helical" evidence="7">
    <location>
        <begin position="522"/>
        <end position="546"/>
    </location>
</feature>
<feature type="region of interest" description="Disordered" evidence="6">
    <location>
        <begin position="106"/>
        <end position="149"/>
    </location>
</feature>
<feature type="compositionally biased region" description="Polar residues" evidence="6">
    <location>
        <begin position="106"/>
        <end position="122"/>
    </location>
</feature>
<protein>
    <recommendedName>
        <fullName evidence="8">Amino acid transporter transmembrane domain-containing protein</fullName>
    </recommendedName>
</protein>
<feature type="transmembrane region" description="Helical" evidence="7">
    <location>
        <begin position="170"/>
        <end position="187"/>
    </location>
</feature>
<reference evidence="9 10" key="1">
    <citation type="submission" date="2015-01" db="EMBL/GenBank/DDBJ databases">
        <title>The Genome Sequence of Fonsecaea multimorphosa CBS 102226.</title>
        <authorList>
            <consortium name="The Broad Institute Genomics Platform"/>
            <person name="Cuomo C."/>
            <person name="de Hoog S."/>
            <person name="Gorbushina A."/>
            <person name="Stielow B."/>
            <person name="Teixiera M."/>
            <person name="Abouelleil A."/>
            <person name="Chapman S.B."/>
            <person name="Priest M."/>
            <person name="Young S.K."/>
            <person name="Wortman J."/>
            <person name="Nusbaum C."/>
            <person name="Birren B."/>
        </authorList>
    </citation>
    <scope>NUCLEOTIDE SEQUENCE [LARGE SCALE GENOMIC DNA]</scope>
    <source>
        <strain evidence="9 10">CBS 102226</strain>
    </source>
</reference>
<feature type="transmembrane region" description="Helical" evidence="7">
    <location>
        <begin position="381"/>
        <end position="397"/>
    </location>
</feature>
<dbReference type="GO" id="GO:0015179">
    <property type="term" value="F:L-amino acid transmembrane transporter activity"/>
    <property type="evidence" value="ECO:0007669"/>
    <property type="project" value="TreeGrafter"/>
</dbReference>
<dbReference type="PANTHER" id="PTHR22950">
    <property type="entry name" value="AMINO ACID TRANSPORTER"/>
    <property type="match status" value="1"/>
</dbReference>
<evidence type="ECO:0000259" key="8">
    <source>
        <dbReference type="Pfam" id="PF01490"/>
    </source>
</evidence>
<keyword evidence="3 7" id="KW-0812">Transmembrane</keyword>
<feature type="transmembrane region" description="Helical" evidence="7">
    <location>
        <begin position="446"/>
        <end position="468"/>
    </location>
</feature>
<dbReference type="RefSeq" id="XP_016629554.1">
    <property type="nucleotide sequence ID" value="XM_016779444.1"/>
</dbReference>
<evidence type="ECO:0000256" key="1">
    <source>
        <dbReference type="ARBA" id="ARBA00004141"/>
    </source>
</evidence>
<sequence>MSIIPTGPMAISTGTNKELNELQEPDKLRQMSVSGAHPGIRQRLWGLQARLDPTVTFEEYTFWAKIERELEAIEYRHYMAKLKGAGVIGYLKAYFSNSTEIDAHSITGSQDGVTQSESTQAGKSEKEQEKNGVVANSDPTISDSGILPIAPSTREDLDAEWRRAARALRTTGWITIFYLITTDILGWSQTPYVFASVGYGLGVGIFVLFGLAAAASGLMIWKVFLALDSSRYPMLSFGDPFFRLFGPKTRNFINVTQAFQMWCSVCVVLMGNSQILSQLADAKVCYIAIVIINMVVGMASGWLRSLKHLGWLCNFAVWINIVSFIIICAAAATNGPDPTVALQTTLLKKFDPVKTFIGTPPAEYQQQSTDLFAAQFNGIDTIVYAYSGALLFVAFLSEMRHPMDFWKGCLLAQTFILVVYVFFGAFVYTYIGQYSITNITQVVSPYGLQLVSNILALITGFLAIFLYFNIGMKTVYLEVGQELCGLPPMSTKKGYYFWLALGPIYWIIALVLAVSVPNFTAITNLIGGLLSLNFTYSIPAIMYVAWAIQSAAALPGEGFDPYTGVTTRHDDGWPRYMRGFKKSWWYTLPAILFALGGLASSGMGSWSAIQSLKEIFGPGGTIQTSWSCTAIG</sequence>
<evidence type="ECO:0000313" key="9">
    <source>
        <dbReference type="EMBL" id="KIX95431.1"/>
    </source>
</evidence>
<dbReference type="AlphaFoldDB" id="A0A0D2IEC1"/>
<feature type="transmembrane region" description="Helical" evidence="7">
    <location>
        <begin position="315"/>
        <end position="333"/>
    </location>
</feature>
<feature type="domain" description="Amino acid transporter transmembrane" evidence="8">
    <location>
        <begin position="176"/>
        <end position="546"/>
    </location>
</feature>
<gene>
    <name evidence="9" type="ORF">Z520_08948</name>
</gene>
<evidence type="ECO:0000313" key="10">
    <source>
        <dbReference type="Proteomes" id="UP000053411"/>
    </source>
</evidence>
<dbReference type="PANTHER" id="PTHR22950:SF461">
    <property type="entry name" value="AMINO ACID TRANSPORTER TRANSMEMBRANE DOMAIN-CONTAINING PROTEIN"/>
    <property type="match status" value="1"/>
</dbReference>
<dbReference type="GO" id="GO:0016020">
    <property type="term" value="C:membrane"/>
    <property type="evidence" value="ECO:0007669"/>
    <property type="project" value="UniProtKB-SubCell"/>
</dbReference>
<dbReference type="Proteomes" id="UP000053411">
    <property type="component" value="Unassembled WGS sequence"/>
</dbReference>
<evidence type="ECO:0000256" key="6">
    <source>
        <dbReference type="SAM" id="MobiDB-lite"/>
    </source>
</evidence>
<feature type="transmembrane region" description="Helical" evidence="7">
    <location>
        <begin position="252"/>
        <end position="272"/>
    </location>
</feature>
<evidence type="ECO:0000256" key="3">
    <source>
        <dbReference type="ARBA" id="ARBA00022692"/>
    </source>
</evidence>
<dbReference type="VEuPathDB" id="FungiDB:Z520_08948"/>
<name>A0A0D2IEC1_9EURO</name>
<keyword evidence="4 7" id="KW-1133">Transmembrane helix</keyword>
<feature type="transmembrane region" description="Helical" evidence="7">
    <location>
        <begin position="199"/>
        <end position="221"/>
    </location>
</feature>
<accession>A0A0D2IEC1</accession>